<sequence length="191" mass="21054">MIHAWEQPSTGPAAAFAASLAAMIPVIETARLRLRAPHIGDFDDWAAIECSERGRYIGGPMSREDAWRDFTQATATWLLRGHGLWTVEDKADRVLLGFVLLGFEPGDREPELGFLFSEAAEGKGLAHEAANAARSHAFGALGWDTLVSYIVDGNDRSVRLADRLGATRDRASEVAFDDPVLVYRHYREGRT</sequence>
<protein>
    <submittedName>
        <fullName evidence="2">GNAT family N-acetyltransferase</fullName>
    </submittedName>
</protein>
<dbReference type="SUPFAM" id="SSF55729">
    <property type="entry name" value="Acyl-CoA N-acyltransferases (Nat)"/>
    <property type="match status" value="1"/>
</dbReference>
<evidence type="ECO:0000313" key="2">
    <source>
        <dbReference type="EMBL" id="MCV2874285.1"/>
    </source>
</evidence>
<dbReference type="InterPro" id="IPR000182">
    <property type="entry name" value="GNAT_dom"/>
</dbReference>
<dbReference type="Gene3D" id="3.40.630.30">
    <property type="match status" value="1"/>
</dbReference>
<proteinExistence type="predicted"/>
<feature type="domain" description="N-acetyltransferase" evidence="1">
    <location>
        <begin position="32"/>
        <end position="188"/>
    </location>
</feature>
<dbReference type="Pfam" id="PF13302">
    <property type="entry name" value="Acetyltransf_3"/>
    <property type="match status" value="1"/>
</dbReference>
<accession>A0ABT2ZTJ7</accession>
<dbReference type="InterPro" id="IPR051531">
    <property type="entry name" value="N-acetyltransferase"/>
</dbReference>
<reference evidence="2 3" key="1">
    <citation type="submission" date="2022-10" db="EMBL/GenBank/DDBJ databases">
        <title>Defluviimonas sp. nov., isolated from ocean surface sediments.</title>
        <authorList>
            <person name="He W."/>
            <person name="Wang L."/>
            <person name="Zhang D.-F."/>
        </authorList>
    </citation>
    <scope>NUCLEOTIDE SEQUENCE [LARGE SCALE GENOMIC DNA]</scope>
    <source>
        <strain evidence="2 3">WL0050</strain>
    </source>
</reference>
<dbReference type="RefSeq" id="WP_263741562.1">
    <property type="nucleotide sequence ID" value="NZ_JAOWKZ010000005.1"/>
</dbReference>
<dbReference type="EMBL" id="JAOWKZ010000005">
    <property type="protein sequence ID" value="MCV2874285.1"/>
    <property type="molecule type" value="Genomic_DNA"/>
</dbReference>
<name>A0ABT2ZTJ7_9RHOB</name>
<keyword evidence="3" id="KW-1185">Reference proteome</keyword>
<dbReference type="PANTHER" id="PTHR43792:SF1">
    <property type="entry name" value="N-ACETYLTRANSFERASE DOMAIN-CONTAINING PROTEIN"/>
    <property type="match status" value="1"/>
</dbReference>
<dbReference type="PROSITE" id="PS51186">
    <property type="entry name" value="GNAT"/>
    <property type="match status" value="1"/>
</dbReference>
<organism evidence="2 3">
    <name type="scientific">Albidovulum litorale</name>
    <dbReference type="NCBI Taxonomy" id="2984134"/>
    <lineage>
        <taxon>Bacteria</taxon>
        <taxon>Pseudomonadati</taxon>
        <taxon>Pseudomonadota</taxon>
        <taxon>Alphaproteobacteria</taxon>
        <taxon>Rhodobacterales</taxon>
        <taxon>Paracoccaceae</taxon>
        <taxon>Albidovulum</taxon>
    </lineage>
</organism>
<evidence type="ECO:0000313" key="3">
    <source>
        <dbReference type="Proteomes" id="UP001652564"/>
    </source>
</evidence>
<gene>
    <name evidence="2" type="ORF">OEZ71_18470</name>
</gene>
<comment type="caution">
    <text evidence="2">The sequence shown here is derived from an EMBL/GenBank/DDBJ whole genome shotgun (WGS) entry which is preliminary data.</text>
</comment>
<dbReference type="PANTHER" id="PTHR43792">
    <property type="entry name" value="GNAT FAMILY, PUTATIVE (AFU_ORTHOLOGUE AFUA_3G00765)-RELATED-RELATED"/>
    <property type="match status" value="1"/>
</dbReference>
<dbReference type="InterPro" id="IPR016181">
    <property type="entry name" value="Acyl_CoA_acyltransferase"/>
</dbReference>
<dbReference type="Proteomes" id="UP001652564">
    <property type="component" value="Unassembled WGS sequence"/>
</dbReference>
<evidence type="ECO:0000259" key="1">
    <source>
        <dbReference type="PROSITE" id="PS51186"/>
    </source>
</evidence>